<feature type="compositionally biased region" description="Basic and acidic residues" evidence="1">
    <location>
        <begin position="89"/>
        <end position="105"/>
    </location>
</feature>
<evidence type="ECO:0000313" key="2">
    <source>
        <dbReference type="Proteomes" id="UP000492821"/>
    </source>
</evidence>
<evidence type="ECO:0000256" key="1">
    <source>
        <dbReference type="SAM" id="MobiDB-lite"/>
    </source>
</evidence>
<feature type="region of interest" description="Disordered" evidence="1">
    <location>
        <begin position="1"/>
        <end position="129"/>
    </location>
</feature>
<accession>A0A7E4VLM3</accession>
<organism evidence="2 3">
    <name type="scientific">Panagrellus redivivus</name>
    <name type="common">Microworm</name>
    <dbReference type="NCBI Taxonomy" id="6233"/>
    <lineage>
        <taxon>Eukaryota</taxon>
        <taxon>Metazoa</taxon>
        <taxon>Ecdysozoa</taxon>
        <taxon>Nematoda</taxon>
        <taxon>Chromadorea</taxon>
        <taxon>Rhabditida</taxon>
        <taxon>Tylenchina</taxon>
        <taxon>Panagrolaimomorpha</taxon>
        <taxon>Panagrolaimoidea</taxon>
        <taxon>Panagrolaimidae</taxon>
        <taxon>Panagrellus</taxon>
    </lineage>
</organism>
<feature type="compositionally biased region" description="Acidic residues" evidence="1">
    <location>
        <begin position="9"/>
        <end position="70"/>
    </location>
</feature>
<dbReference type="Proteomes" id="UP000492821">
    <property type="component" value="Unassembled WGS sequence"/>
</dbReference>
<evidence type="ECO:0000313" key="3">
    <source>
        <dbReference type="WBParaSite" id="Pan_g2205.t1"/>
    </source>
</evidence>
<dbReference type="WBParaSite" id="Pan_g2205.t1">
    <property type="protein sequence ID" value="Pan_g2205.t1"/>
    <property type="gene ID" value="Pan_g2205"/>
</dbReference>
<reference evidence="3" key="2">
    <citation type="submission" date="2020-10" db="UniProtKB">
        <authorList>
            <consortium name="WormBaseParasite"/>
        </authorList>
    </citation>
    <scope>IDENTIFICATION</scope>
</reference>
<keyword evidence="2" id="KW-1185">Reference proteome</keyword>
<protein>
    <submittedName>
        <fullName evidence="3">Acidic repeat-containing protein-like</fullName>
    </submittedName>
</protein>
<feature type="compositionally biased region" description="Acidic residues" evidence="1">
    <location>
        <begin position="114"/>
        <end position="129"/>
    </location>
</feature>
<name>A0A7E4VLM3_PANRE</name>
<reference evidence="2" key="1">
    <citation type="journal article" date="2013" name="Genetics">
        <title>The draft genome and transcriptome of Panagrellus redivivus are shaped by the harsh demands of a free-living lifestyle.</title>
        <authorList>
            <person name="Srinivasan J."/>
            <person name="Dillman A.R."/>
            <person name="Macchietto M.G."/>
            <person name="Heikkinen L."/>
            <person name="Lakso M."/>
            <person name="Fracchia K.M."/>
            <person name="Antoshechkin I."/>
            <person name="Mortazavi A."/>
            <person name="Wong G."/>
            <person name="Sternberg P.W."/>
        </authorList>
    </citation>
    <scope>NUCLEOTIDE SEQUENCE [LARGE SCALE GENOMIC DNA]</scope>
    <source>
        <strain evidence="2">MT8872</strain>
    </source>
</reference>
<sequence>EKELSLSASEDENESVDEEAASEDEDPNDDEEDENDSDDEEAASEGDIGSDDEEAASEAEIGSDDEEAASEDSRTTSEADVDMSISFDVEQKIPAKECPIEDKVSPHVGMSSEEMQEYLDDESPTDVSD</sequence>
<proteinExistence type="predicted"/>
<dbReference type="AlphaFoldDB" id="A0A7E4VLM3"/>